<evidence type="ECO:0000259" key="11">
    <source>
        <dbReference type="PROSITE" id="PS50109"/>
    </source>
</evidence>
<keyword evidence="4" id="KW-1003">Cell membrane</keyword>
<dbReference type="Proteomes" id="UP000075763">
    <property type="component" value="Unassembled WGS sequence"/>
</dbReference>
<dbReference type="GO" id="GO:0005524">
    <property type="term" value="F:ATP binding"/>
    <property type="evidence" value="ECO:0007669"/>
    <property type="project" value="UniProtKB-KW"/>
</dbReference>
<dbReference type="InterPro" id="IPR005467">
    <property type="entry name" value="His_kinase_dom"/>
</dbReference>
<dbReference type="SUPFAM" id="SSF47384">
    <property type="entry name" value="Homodimeric domain of signal transducing histidine kinase"/>
    <property type="match status" value="1"/>
</dbReference>
<evidence type="ECO:0000256" key="10">
    <source>
        <dbReference type="SAM" id="Phobius"/>
    </source>
</evidence>
<dbReference type="InterPro" id="IPR003594">
    <property type="entry name" value="HATPase_dom"/>
</dbReference>
<feature type="domain" description="Histidine kinase" evidence="11">
    <location>
        <begin position="203"/>
        <end position="411"/>
    </location>
</feature>
<dbReference type="PANTHER" id="PTHR44936:SF10">
    <property type="entry name" value="SENSOR PROTEIN RSTB"/>
    <property type="match status" value="1"/>
</dbReference>
<reference evidence="12 13" key="1">
    <citation type="submission" date="2016-03" db="EMBL/GenBank/DDBJ databases">
        <authorList>
            <person name="Zhang H."/>
            <person name="Liu R."/>
            <person name="Wang M."/>
            <person name="Wang H."/>
            <person name="Wang L."/>
            <person name="Song L."/>
        </authorList>
    </citation>
    <scope>NUCLEOTIDE SEQUENCE [LARGE SCALE GENOMIC DNA]</scope>
    <source>
        <strain evidence="12 13">DSM 16099</strain>
    </source>
</reference>
<evidence type="ECO:0000256" key="7">
    <source>
        <dbReference type="ARBA" id="ARBA00022741"/>
    </source>
</evidence>
<comment type="caution">
    <text evidence="12">The sequence shown here is derived from an EMBL/GenBank/DDBJ whole genome shotgun (WGS) entry which is preliminary data.</text>
</comment>
<dbReference type="GO" id="GO:0005886">
    <property type="term" value="C:plasma membrane"/>
    <property type="evidence" value="ECO:0007669"/>
    <property type="project" value="UniProtKB-SubCell"/>
</dbReference>
<keyword evidence="9" id="KW-0067">ATP-binding</keyword>
<dbReference type="Gene3D" id="3.30.565.10">
    <property type="entry name" value="Histidine kinase-like ATPase, C-terminal domain"/>
    <property type="match status" value="1"/>
</dbReference>
<dbReference type="Gene3D" id="1.10.287.130">
    <property type="match status" value="1"/>
</dbReference>
<gene>
    <name evidence="12" type="ORF">A2I96_05805</name>
</gene>
<dbReference type="GO" id="GO:0004673">
    <property type="term" value="F:protein histidine kinase activity"/>
    <property type="evidence" value="ECO:0007669"/>
    <property type="project" value="UniProtKB-EC"/>
</dbReference>
<organism evidence="12 13">
    <name type="scientific">Pseudoalteromonas tetraodonis</name>
    <dbReference type="NCBI Taxonomy" id="43659"/>
    <lineage>
        <taxon>Bacteria</taxon>
        <taxon>Pseudomonadati</taxon>
        <taxon>Pseudomonadota</taxon>
        <taxon>Gammaproteobacteria</taxon>
        <taxon>Alteromonadales</taxon>
        <taxon>Pseudoalteromonadaceae</taxon>
        <taxon>Pseudoalteromonas</taxon>
    </lineage>
</organism>
<proteinExistence type="predicted"/>
<keyword evidence="6" id="KW-0808">Transferase</keyword>
<protein>
    <recommendedName>
        <fullName evidence="3">histidine kinase</fullName>
        <ecNumber evidence="3">2.7.13.3</ecNumber>
    </recommendedName>
</protein>
<feature type="transmembrane region" description="Helical" evidence="10">
    <location>
        <begin position="6"/>
        <end position="27"/>
    </location>
</feature>
<dbReference type="PANTHER" id="PTHR44936">
    <property type="entry name" value="SENSOR PROTEIN CREC"/>
    <property type="match status" value="1"/>
</dbReference>
<dbReference type="Pfam" id="PF02518">
    <property type="entry name" value="HATPase_c"/>
    <property type="match status" value="1"/>
</dbReference>
<comment type="catalytic activity">
    <reaction evidence="1">
        <text>ATP + protein L-histidine = ADP + protein N-phospho-L-histidine.</text>
        <dbReference type="EC" id="2.7.13.3"/>
    </reaction>
</comment>
<evidence type="ECO:0000256" key="9">
    <source>
        <dbReference type="ARBA" id="ARBA00022840"/>
    </source>
</evidence>
<keyword evidence="10" id="KW-0472">Membrane</keyword>
<evidence type="ECO:0000256" key="8">
    <source>
        <dbReference type="ARBA" id="ARBA00022777"/>
    </source>
</evidence>
<dbReference type="InterPro" id="IPR050980">
    <property type="entry name" value="2C_sensor_his_kinase"/>
</dbReference>
<evidence type="ECO:0000256" key="4">
    <source>
        <dbReference type="ARBA" id="ARBA00022475"/>
    </source>
</evidence>
<evidence type="ECO:0000256" key="2">
    <source>
        <dbReference type="ARBA" id="ARBA00004651"/>
    </source>
</evidence>
<keyword evidence="10" id="KW-1133">Transmembrane helix</keyword>
<evidence type="ECO:0000256" key="3">
    <source>
        <dbReference type="ARBA" id="ARBA00012438"/>
    </source>
</evidence>
<dbReference type="SMART" id="SM00388">
    <property type="entry name" value="HisKA"/>
    <property type="match status" value="1"/>
</dbReference>
<dbReference type="InterPro" id="IPR036097">
    <property type="entry name" value="HisK_dim/P_sf"/>
</dbReference>
<dbReference type="EC" id="2.7.13.3" evidence="3"/>
<feature type="transmembrane region" description="Helical" evidence="10">
    <location>
        <begin position="125"/>
        <end position="147"/>
    </location>
</feature>
<keyword evidence="7" id="KW-0547">Nucleotide-binding</keyword>
<dbReference type="SUPFAM" id="SSF55874">
    <property type="entry name" value="ATPase domain of HSP90 chaperone/DNA topoisomerase II/histidine kinase"/>
    <property type="match status" value="1"/>
</dbReference>
<dbReference type="InterPro" id="IPR036890">
    <property type="entry name" value="HATPase_C_sf"/>
</dbReference>
<dbReference type="InterPro" id="IPR003661">
    <property type="entry name" value="HisK_dim/P_dom"/>
</dbReference>
<dbReference type="EMBL" id="LVCN01000002">
    <property type="protein sequence ID" value="KYL37170.1"/>
    <property type="molecule type" value="Genomic_DNA"/>
</dbReference>
<evidence type="ECO:0000256" key="1">
    <source>
        <dbReference type="ARBA" id="ARBA00000085"/>
    </source>
</evidence>
<keyword evidence="8 12" id="KW-0418">Kinase</keyword>
<dbReference type="InterPro" id="IPR004358">
    <property type="entry name" value="Sig_transdc_His_kin-like_C"/>
</dbReference>
<dbReference type="SMART" id="SM00387">
    <property type="entry name" value="HATPase_c"/>
    <property type="match status" value="1"/>
</dbReference>
<keyword evidence="5" id="KW-0597">Phosphoprotein</keyword>
<keyword evidence="10" id="KW-0812">Transmembrane</keyword>
<evidence type="ECO:0000313" key="12">
    <source>
        <dbReference type="EMBL" id="KYL37170.1"/>
    </source>
</evidence>
<evidence type="ECO:0000256" key="6">
    <source>
        <dbReference type="ARBA" id="ARBA00022679"/>
    </source>
</evidence>
<dbReference type="CDD" id="cd00082">
    <property type="entry name" value="HisKA"/>
    <property type="match status" value="1"/>
</dbReference>
<dbReference type="AlphaFoldDB" id="A0ABD4ES92"/>
<evidence type="ECO:0000256" key="5">
    <source>
        <dbReference type="ARBA" id="ARBA00022553"/>
    </source>
</evidence>
<sequence>MGKLFISLYVYIIASLFIVSGVIEQFWPYDESQQSVLLDDEFGQSLWLLSQTPDGLEQLKHNFDSQVIAQQDLVLPPEQQAQLFQNHYLYLYDKQQRIVWYVTLNNSQLLQVGPVGVKHSSSGTVLPYLLVLFIISLPIGLWSFLLWRDFAKLSHACEAVGGSQDFQLSDGSKSFFLPITDTLQVMQQRIEFLLSAQQELTSSVSHEFRTPLARLKFAIAILEDKTHDTKAQQYLSDMQMDIHELESLVSEMLEYARLDTQQPSLQLAPCDIVALIKTNIEKVNFDTRIKLTTTLPTQFIYLCDSHFMSRVLQNLISNALKHASKSVHISLSTADEKLLLVVEDDGPGIAFSEREKVFKPFTRLDKSRDKKTGGFGLGLAIVSKIVSWHKGQCAIEDSSLGGVKFIITLDN</sequence>
<dbReference type="PRINTS" id="PR00344">
    <property type="entry name" value="BCTRLSENSOR"/>
</dbReference>
<name>A0ABD4ES92_9GAMM</name>
<evidence type="ECO:0000313" key="13">
    <source>
        <dbReference type="Proteomes" id="UP000075763"/>
    </source>
</evidence>
<dbReference type="Pfam" id="PF00512">
    <property type="entry name" value="HisKA"/>
    <property type="match status" value="1"/>
</dbReference>
<accession>A0ABD4ES92</accession>
<comment type="subcellular location">
    <subcellularLocation>
        <location evidence="2">Cell membrane</location>
        <topology evidence="2">Multi-pass membrane protein</topology>
    </subcellularLocation>
</comment>
<dbReference type="PROSITE" id="PS50109">
    <property type="entry name" value="HIS_KIN"/>
    <property type="match status" value="1"/>
</dbReference>